<dbReference type="Proteomes" id="UP000319712">
    <property type="component" value="Unassembled WGS sequence"/>
</dbReference>
<evidence type="ECO:0000313" key="2">
    <source>
        <dbReference type="Proteomes" id="UP000319712"/>
    </source>
</evidence>
<dbReference type="AlphaFoldDB" id="A0A521EIT4"/>
<gene>
    <name evidence="1" type="ORF">SAMN06264867_11125</name>
</gene>
<organism evidence="1 2">
    <name type="scientific">Halorubrum cibi</name>
    <dbReference type="NCBI Taxonomy" id="413815"/>
    <lineage>
        <taxon>Archaea</taxon>
        <taxon>Methanobacteriati</taxon>
        <taxon>Methanobacteriota</taxon>
        <taxon>Stenosarchaea group</taxon>
        <taxon>Halobacteria</taxon>
        <taxon>Halobacteriales</taxon>
        <taxon>Haloferacaceae</taxon>
        <taxon>Halorubrum</taxon>
    </lineage>
</organism>
<reference evidence="1 2" key="1">
    <citation type="submission" date="2017-05" db="EMBL/GenBank/DDBJ databases">
        <authorList>
            <person name="Varghese N."/>
            <person name="Submissions S."/>
        </authorList>
    </citation>
    <scope>NUCLEOTIDE SEQUENCE [LARGE SCALE GENOMIC DNA]</scope>
    <source>
        <strain evidence="1 2">DSM 19504</strain>
    </source>
</reference>
<dbReference type="RefSeq" id="WP_185955773.1">
    <property type="nucleotide sequence ID" value="NZ_FXTD01000011.1"/>
</dbReference>
<accession>A0A521EIT4</accession>
<evidence type="ECO:0000313" key="1">
    <source>
        <dbReference type="EMBL" id="SMO83806.1"/>
    </source>
</evidence>
<dbReference type="OrthoDB" id="38049at2157"/>
<protein>
    <submittedName>
        <fullName evidence="1">Uncharacterized protein</fullName>
    </submittedName>
</protein>
<sequence>MLLDTSFSIDLMNGDEDTVEKTRELENDLVQQPVLTRNVEDFERLDVDVETY</sequence>
<keyword evidence="2" id="KW-1185">Reference proteome</keyword>
<name>A0A521EIT4_9EURY</name>
<proteinExistence type="predicted"/>
<dbReference type="EMBL" id="FXTD01000011">
    <property type="protein sequence ID" value="SMO83806.1"/>
    <property type="molecule type" value="Genomic_DNA"/>
</dbReference>